<reference evidence="1" key="1">
    <citation type="submission" date="2018-10" db="EMBL/GenBank/DDBJ databases">
        <title>Hidden diversity of soil giant viruses.</title>
        <authorList>
            <person name="Schulz F."/>
            <person name="Alteio L."/>
            <person name="Goudeau D."/>
            <person name="Ryan E.M."/>
            <person name="Malmstrom R.R."/>
            <person name="Blanchard J."/>
            <person name="Woyke T."/>
        </authorList>
    </citation>
    <scope>NUCLEOTIDE SEQUENCE</scope>
    <source>
        <strain evidence="1">HAV1</strain>
    </source>
</reference>
<accession>A0A3G5A7R2</accession>
<name>A0A3G5A7R2_9VIRU</name>
<dbReference type="EMBL" id="MK072279">
    <property type="protein sequence ID" value="AYV81489.1"/>
    <property type="molecule type" value="Genomic_DNA"/>
</dbReference>
<sequence length="285" mass="33084">MFRNLIISQYKYMERKYHKYKTKYLLLKKQKGGRMPGSAAAPVLAAQTADERIISNIFADLEKIRKTIDWFGEYGRDDYFDKEPPMIAEKDNGRLVTIYIHDGHNLLFMLFPIGNNVYEAVIPNNARDSRITWESLKSKEDITNNLLVPIRAPLTDLAWRFLPSSAKEFLRFNENDTSPHITIRNMIKSNTKEAIIRWAPSEPKFKGSVIGEKEPDRKNYPNEREFNTQYYEFSDKVPLSQYLKACKEVEGKLKNVLKEMLSKITAEGRSIVPTAVEDITWSYLG</sequence>
<evidence type="ECO:0000313" key="1">
    <source>
        <dbReference type="EMBL" id="AYV81489.1"/>
    </source>
</evidence>
<proteinExistence type="predicted"/>
<protein>
    <submittedName>
        <fullName evidence="1">Uncharacterized protein</fullName>
    </submittedName>
</protein>
<organism evidence="1">
    <name type="scientific">Harvfovirus sp</name>
    <dbReference type="NCBI Taxonomy" id="2487768"/>
    <lineage>
        <taxon>Viruses</taxon>
        <taxon>Varidnaviria</taxon>
        <taxon>Bamfordvirae</taxon>
        <taxon>Nucleocytoviricota</taxon>
        <taxon>Megaviricetes</taxon>
        <taxon>Imitervirales</taxon>
        <taxon>Mimiviridae</taxon>
        <taxon>Klosneuvirinae</taxon>
    </lineage>
</organism>
<gene>
    <name evidence="1" type="ORF">Harvfovirus37_3</name>
</gene>